<dbReference type="EMBL" id="CAJSLV010000050">
    <property type="protein sequence ID" value="CAG6393686.1"/>
    <property type="molecule type" value="Genomic_DNA"/>
</dbReference>
<proteinExistence type="predicted"/>
<dbReference type="InterPro" id="IPR036415">
    <property type="entry name" value="Lamin_tail_dom_sf"/>
</dbReference>
<evidence type="ECO:0000313" key="4">
    <source>
        <dbReference type="Proteomes" id="UP001152519"/>
    </source>
</evidence>
<evidence type="ECO:0000259" key="2">
    <source>
        <dbReference type="PROSITE" id="PS51841"/>
    </source>
</evidence>
<dbReference type="SUPFAM" id="SSF74853">
    <property type="entry name" value="Lamin A/C globular tail domain"/>
    <property type="match status" value="1"/>
</dbReference>
<feature type="chain" id="PRO_5040805456" evidence="1">
    <location>
        <begin position="29"/>
        <end position="158"/>
    </location>
</feature>
<comment type="caution">
    <text evidence="3">The sequence shown here is derived from an EMBL/GenBank/DDBJ whole genome shotgun (WGS) entry which is preliminary data.</text>
</comment>
<reference evidence="3" key="1">
    <citation type="submission" date="2021-05" db="EMBL/GenBank/DDBJ databases">
        <authorList>
            <person name="Arsene-Ploetze F."/>
        </authorList>
    </citation>
    <scope>NUCLEOTIDE SEQUENCE</scope>
    <source>
        <strain evidence="3">DSM 42138</strain>
    </source>
</reference>
<organism evidence="3 4">
    <name type="scientific">Actinacidiphila cocklensis</name>
    <dbReference type="NCBI Taxonomy" id="887465"/>
    <lineage>
        <taxon>Bacteria</taxon>
        <taxon>Bacillati</taxon>
        <taxon>Actinomycetota</taxon>
        <taxon>Actinomycetes</taxon>
        <taxon>Kitasatosporales</taxon>
        <taxon>Streptomycetaceae</taxon>
        <taxon>Actinacidiphila</taxon>
    </lineage>
</organism>
<feature type="signal peptide" evidence="1">
    <location>
        <begin position="1"/>
        <end position="28"/>
    </location>
</feature>
<sequence length="158" mass="17667">MSRFALRLASTVMAAGAVVAVAALPASAAAPVNDHGWGRHARSQVVLGEVHHAGRGSDVRSGRALNQEWVTVTNEGRRPVSLDRWTLTDSDHHVYRFEDVTLRGHQSVRIRTGYGRDTSRDLYQDRRTSVWDARRDTATLRDSRGHVVDTESWGRGRR</sequence>
<dbReference type="InterPro" id="IPR001322">
    <property type="entry name" value="Lamin_tail_dom"/>
</dbReference>
<dbReference type="Gene3D" id="2.60.40.1260">
    <property type="entry name" value="Lamin Tail domain"/>
    <property type="match status" value="1"/>
</dbReference>
<keyword evidence="4" id="KW-1185">Reference proteome</keyword>
<gene>
    <name evidence="3" type="ORF">SCOCK_210126</name>
</gene>
<dbReference type="AlphaFoldDB" id="A0A9W4DP44"/>
<dbReference type="PROSITE" id="PS51841">
    <property type="entry name" value="LTD"/>
    <property type="match status" value="1"/>
</dbReference>
<feature type="domain" description="LTD" evidence="2">
    <location>
        <begin position="36"/>
        <end position="155"/>
    </location>
</feature>
<evidence type="ECO:0000256" key="1">
    <source>
        <dbReference type="SAM" id="SignalP"/>
    </source>
</evidence>
<evidence type="ECO:0000313" key="3">
    <source>
        <dbReference type="EMBL" id="CAG6393686.1"/>
    </source>
</evidence>
<name>A0A9W4DP44_9ACTN</name>
<protein>
    <submittedName>
        <fullName evidence="3">Lamin Tail Domain</fullName>
    </submittedName>
</protein>
<dbReference type="Pfam" id="PF00932">
    <property type="entry name" value="LTD"/>
    <property type="match status" value="1"/>
</dbReference>
<accession>A0A9W4DP44</accession>
<dbReference type="Proteomes" id="UP001152519">
    <property type="component" value="Unassembled WGS sequence"/>
</dbReference>
<keyword evidence="1" id="KW-0732">Signal</keyword>